<dbReference type="Proteomes" id="UP000076722">
    <property type="component" value="Unassembled WGS sequence"/>
</dbReference>
<dbReference type="InterPro" id="IPR002921">
    <property type="entry name" value="Fungal_lipase-type"/>
</dbReference>
<feature type="transmembrane region" description="Helical" evidence="5">
    <location>
        <begin position="99"/>
        <end position="122"/>
    </location>
</feature>
<dbReference type="STRING" id="1314777.A0A164PS34"/>
<dbReference type="PANTHER" id="PTHR45856">
    <property type="entry name" value="ALPHA/BETA-HYDROLASES SUPERFAMILY PROTEIN"/>
    <property type="match status" value="1"/>
</dbReference>
<comment type="catalytic activity">
    <reaction evidence="3">
        <text>a diacylglycerol + H2O = a monoacylglycerol + a fatty acid + H(+)</text>
        <dbReference type="Rhea" id="RHEA:32731"/>
        <dbReference type="ChEBI" id="CHEBI:15377"/>
        <dbReference type="ChEBI" id="CHEBI:15378"/>
        <dbReference type="ChEBI" id="CHEBI:17408"/>
        <dbReference type="ChEBI" id="CHEBI:18035"/>
        <dbReference type="ChEBI" id="CHEBI:28868"/>
    </reaction>
</comment>
<dbReference type="AlphaFoldDB" id="A0A164PS34"/>
<evidence type="ECO:0000259" key="6">
    <source>
        <dbReference type="Pfam" id="PF01764"/>
    </source>
</evidence>
<dbReference type="PANTHER" id="PTHR45856:SF24">
    <property type="entry name" value="FUNGAL LIPASE-LIKE DOMAIN-CONTAINING PROTEIN"/>
    <property type="match status" value="1"/>
</dbReference>
<keyword evidence="7" id="KW-0378">Hydrolase</keyword>
<keyword evidence="5" id="KW-0472">Membrane</keyword>
<dbReference type="EMBL" id="KV419431">
    <property type="protein sequence ID" value="KZS88987.1"/>
    <property type="molecule type" value="Genomic_DNA"/>
</dbReference>
<reference evidence="7 8" key="1">
    <citation type="journal article" date="2016" name="Mol. Biol. Evol.">
        <title>Comparative Genomics of Early-Diverging Mushroom-Forming Fungi Provides Insights into the Origins of Lignocellulose Decay Capabilities.</title>
        <authorList>
            <person name="Nagy L.G."/>
            <person name="Riley R."/>
            <person name="Tritt A."/>
            <person name="Adam C."/>
            <person name="Daum C."/>
            <person name="Floudas D."/>
            <person name="Sun H."/>
            <person name="Yadav J.S."/>
            <person name="Pangilinan J."/>
            <person name="Larsson K.H."/>
            <person name="Matsuura K."/>
            <person name="Barry K."/>
            <person name="Labutti K."/>
            <person name="Kuo R."/>
            <person name="Ohm R.A."/>
            <person name="Bhattacharya S.S."/>
            <person name="Shirouzu T."/>
            <person name="Yoshinaga Y."/>
            <person name="Martin F.M."/>
            <person name="Grigoriev I.V."/>
            <person name="Hibbett D.S."/>
        </authorList>
    </citation>
    <scope>NUCLEOTIDE SEQUENCE [LARGE SCALE GENOMIC DNA]</scope>
    <source>
        <strain evidence="7 8">HHB9708</strain>
    </source>
</reference>
<dbReference type="OrthoDB" id="426718at2759"/>
<dbReference type="GO" id="GO:0006629">
    <property type="term" value="P:lipid metabolic process"/>
    <property type="evidence" value="ECO:0007669"/>
    <property type="project" value="InterPro"/>
</dbReference>
<proteinExistence type="inferred from homology"/>
<evidence type="ECO:0000256" key="1">
    <source>
        <dbReference type="ARBA" id="ARBA00023157"/>
    </source>
</evidence>
<dbReference type="CDD" id="cd00519">
    <property type="entry name" value="Lipase_3"/>
    <property type="match status" value="1"/>
</dbReference>
<dbReference type="Pfam" id="PF01764">
    <property type="entry name" value="Lipase_3"/>
    <property type="match status" value="1"/>
</dbReference>
<organism evidence="7 8">
    <name type="scientific">Sistotremastrum niveocremeum HHB9708</name>
    <dbReference type="NCBI Taxonomy" id="1314777"/>
    <lineage>
        <taxon>Eukaryota</taxon>
        <taxon>Fungi</taxon>
        <taxon>Dikarya</taxon>
        <taxon>Basidiomycota</taxon>
        <taxon>Agaricomycotina</taxon>
        <taxon>Agaricomycetes</taxon>
        <taxon>Sistotremastrales</taxon>
        <taxon>Sistotremastraceae</taxon>
        <taxon>Sertulicium</taxon>
        <taxon>Sertulicium niveocremeum</taxon>
    </lineage>
</organism>
<keyword evidence="1" id="KW-1015">Disulfide bond</keyword>
<accession>A0A164PS34</accession>
<comment type="catalytic activity">
    <reaction evidence="4">
        <text>a monoacylglycerol + H2O = glycerol + a fatty acid + H(+)</text>
        <dbReference type="Rhea" id="RHEA:15245"/>
        <dbReference type="ChEBI" id="CHEBI:15377"/>
        <dbReference type="ChEBI" id="CHEBI:15378"/>
        <dbReference type="ChEBI" id="CHEBI:17408"/>
        <dbReference type="ChEBI" id="CHEBI:17754"/>
        <dbReference type="ChEBI" id="CHEBI:28868"/>
    </reaction>
</comment>
<feature type="domain" description="Fungal lipase-type" evidence="6">
    <location>
        <begin position="321"/>
        <end position="487"/>
    </location>
</feature>
<dbReference type="InterPro" id="IPR029058">
    <property type="entry name" value="AB_hydrolase_fold"/>
</dbReference>
<evidence type="ECO:0000256" key="5">
    <source>
        <dbReference type="SAM" id="Phobius"/>
    </source>
</evidence>
<keyword evidence="5" id="KW-0812">Transmembrane</keyword>
<evidence type="ECO:0000256" key="2">
    <source>
        <dbReference type="ARBA" id="ARBA00043996"/>
    </source>
</evidence>
<evidence type="ECO:0000313" key="8">
    <source>
        <dbReference type="Proteomes" id="UP000076722"/>
    </source>
</evidence>
<evidence type="ECO:0000313" key="7">
    <source>
        <dbReference type="EMBL" id="KZS88987.1"/>
    </source>
</evidence>
<comment type="similarity">
    <text evidence="2">Belongs to the AB hydrolase superfamily. Lipase family. Class 3 subfamily.</text>
</comment>
<gene>
    <name evidence="7" type="ORF">SISNIDRAFT_552317</name>
</gene>
<dbReference type="SUPFAM" id="SSF53474">
    <property type="entry name" value="alpha/beta-Hydrolases"/>
    <property type="match status" value="1"/>
</dbReference>
<dbReference type="Gene3D" id="3.40.50.1820">
    <property type="entry name" value="alpha/beta hydrolase"/>
    <property type="match status" value="1"/>
</dbReference>
<keyword evidence="8" id="KW-1185">Reference proteome</keyword>
<evidence type="ECO:0000256" key="4">
    <source>
        <dbReference type="ARBA" id="ARBA00048461"/>
    </source>
</evidence>
<keyword evidence="5" id="KW-1133">Transmembrane helix</keyword>
<protein>
    <submittedName>
        <fullName evidence="7">Alpha/beta-hydrolase</fullName>
    </submittedName>
</protein>
<dbReference type="GO" id="GO:0016787">
    <property type="term" value="F:hydrolase activity"/>
    <property type="evidence" value="ECO:0007669"/>
    <property type="project" value="UniProtKB-KW"/>
</dbReference>
<feature type="transmembrane region" description="Helical" evidence="5">
    <location>
        <begin position="62"/>
        <end position="79"/>
    </location>
</feature>
<evidence type="ECO:0000256" key="3">
    <source>
        <dbReference type="ARBA" id="ARBA00047591"/>
    </source>
</evidence>
<name>A0A164PS34_9AGAM</name>
<sequence length="598" mass="66772">MTSRFANGRGNGKTYAGAVKDDNRDGFENDSELFEKLHAPLYTEVLHLAKANRNVFVKGQNWIRLIWTYTSAYISFLWTTWTQTFIAAYSGHFGDIANFFGVFIFATGASIVLWVLLIWCILAHSPVLVYAFNSYGHMTGDNRSLVNALYDMFQLTEDQALAGKNALSQPPPDGPFSPEHPRTFDLDAAKLLLQFASLMYERTSEATHDAIRKTRASHTFWHTIKRTSGHAAFYLTHPGGLLGAVLGDPEAEKVKKEFKNNQQDSVITKFIDKWRPFLPVAFCSEFDLGVIDIKYAPVSELNSVSSAFSALFWDPNSNWIVVAFKGTSPTEYDEWVSDFTYLLEEAGHQINGFSKVHRGFLQRMFPSTSESNGARKPYDTIADAVRLVSADLLTRLPGDTKVNVWFTGHSLGCATATLAYSKAIVDDEGLGLKGRVVVRDAYLFAAPICCDVPSVQAFNTRMLKHPDQPKTMWRITNRSDAVATLLPAFGDAKSSLMSPDCIFMFCHLGVEVKMESHPNKNKILGNLFDVGTPVKITSSVDEKSLSVLYKKGSGLSQAVLWWQDLPLVGRLVQHGTTFYWDQLERVGPGECVWIQQAM</sequence>
<dbReference type="InterPro" id="IPR051218">
    <property type="entry name" value="Sec_MonoDiacylglyc_Lipase"/>
</dbReference>